<comment type="caution">
    <text evidence="2">The sequence shown here is derived from an EMBL/GenBank/DDBJ whole genome shotgun (WGS) entry which is preliminary data.</text>
</comment>
<feature type="chain" id="PRO_5045079575" evidence="1">
    <location>
        <begin position="20"/>
        <end position="203"/>
    </location>
</feature>
<dbReference type="Proteomes" id="UP001501666">
    <property type="component" value="Unassembled WGS sequence"/>
</dbReference>
<name>A0ABN3TBF4_9ACTN</name>
<keyword evidence="1" id="KW-0732">Signal</keyword>
<dbReference type="EMBL" id="BAAATE010000055">
    <property type="protein sequence ID" value="GAA2699287.1"/>
    <property type="molecule type" value="Genomic_DNA"/>
</dbReference>
<keyword evidence="3" id="KW-1185">Reference proteome</keyword>
<accession>A0ABN3TBF4</accession>
<proteinExistence type="predicted"/>
<organism evidence="2 3">
    <name type="scientific">Nonomuraea recticatena</name>
    <dbReference type="NCBI Taxonomy" id="46178"/>
    <lineage>
        <taxon>Bacteria</taxon>
        <taxon>Bacillati</taxon>
        <taxon>Actinomycetota</taxon>
        <taxon>Actinomycetes</taxon>
        <taxon>Streptosporangiales</taxon>
        <taxon>Streptosporangiaceae</taxon>
        <taxon>Nonomuraea</taxon>
    </lineage>
</organism>
<dbReference type="RefSeq" id="WP_346157209.1">
    <property type="nucleotide sequence ID" value="NZ_BAAATE010000055.1"/>
</dbReference>
<evidence type="ECO:0000313" key="2">
    <source>
        <dbReference type="EMBL" id="GAA2699287.1"/>
    </source>
</evidence>
<evidence type="ECO:0000256" key="1">
    <source>
        <dbReference type="SAM" id="SignalP"/>
    </source>
</evidence>
<evidence type="ECO:0000313" key="3">
    <source>
        <dbReference type="Proteomes" id="UP001501666"/>
    </source>
</evidence>
<gene>
    <name evidence="2" type="ORF">GCM10010412_095690</name>
</gene>
<feature type="signal peptide" evidence="1">
    <location>
        <begin position="1"/>
        <end position="19"/>
    </location>
</feature>
<sequence>MLKKLIGLGIAAMVLVTGAGEAVASSSASLPKGFLLYEAQAAAPAKSWEEWKVGNQLSRRLEINPCQRNPGAKNRVAARTITYLADVDHLSEQVVIYRSKTAARRAFNDVRADLKRCATGGTKPYTFAYRWKKTEIGDEALRIGGFGFEGRFRYVIVRKGKALAIYVKDGNVTKSLKPSHFSSVLMDARTMTGKLCSLPGVCS</sequence>
<reference evidence="2 3" key="1">
    <citation type="journal article" date="2019" name="Int. J. Syst. Evol. Microbiol.">
        <title>The Global Catalogue of Microorganisms (GCM) 10K type strain sequencing project: providing services to taxonomists for standard genome sequencing and annotation.</title>
        <authorList>
            <consortium name="The Broad Institute Genomics Platform"/>
            <consortium name="The Broad Institute Genome Sequencing Center for Infectious Disease"/>
            <person name="Wu L."/>
            <person name="Ma J."/>
        </authorList>
    </citation>
    <scope>NUCLEOTIDE SEQUENCE [LARGE SCALE GENOMIC DNA]</scope>
    <source>
        <strain evidence="2 3">JCM 6835</strain>
    </source>
</reference>
<protein>
    <submittedName>
        <fullName evidence="2">Uncharacterized protein</fullName>
    </submittedName>
</protein>